<feature type="transmembrane region" description="Helical" evidence="1">
    <location>
        <begin position="339"/>
        <end position="361"/>
    </location>
</feature>
<dbReference type="PANTHER" id="PTHR35271:SF1">
    <property type="entry name" value="ABC TRANSPORTER, SUBSTRATE-BINDING LIPOPROTEIN"/>
    <property type="match status" value="1"/>
</dbReference>
<accession>H1FTH9</accession>
<dbReference type="STRING" id="929558.SMGD1_2766"/>
<keyword evidence="3" id="KW-1185">Reference proteome</keyword>
<name>B6BJP2_SULGG</name>
<organism evidence="2 3">
    <name type="scientific">Sulfurimonas gotlandica (strain DSM 19862 / JCM 16533 / GD1)</name>
    <dbReference type="NCBI Taxonomy" id="929558"/>
    <lineage>
        <taxon>Bacteria</taxon>
        <taxon>Pseudomonadati</taxon>
        <taxon>Campylobacterota</taxon>
        <taxon>Epsilonproteobacteria</taxon>
        <taxon>Campylobacterales</taxon>
        <taxon>Sulfurimonadaceae</taxon>
        <taxon>Sulfurimonas</taxon>
    </lineage>
</organism>
<evidence type="ECO:0000313" key="2">
    <source>
        <dbReference type="EMBL" id="EHP31288.1"/>
    </source>
</evidence>
<sequence>MDSFKKLLLVISFTLSLYASDKTSVFILHSYSQEYAWTKKQHNSFVETLNNSTEKFEFSSEYLDTKRLKFTDEYQEYFLEYLKMKYAEINPDLIYVTDDNALNFIFSNYKKIFHKQIPIFFSGVNNLDMQKILPKDVFVGIYELKDIEPNIALIKQFSPQTRDIYFIGDNSNTYASIKKELESKQSEFANINFHYLSDEYISKIKSQLPTKPRSFVILTTIGNFKDSKNITLLPRESIDIIRENKNLIILSMEDSYMYDGVVGGYVTSGSSQGGGAAKLVLQYLEKGSLEGLESIDKDSNEYFFNLKELSNSRVILSEYIARNSTLIDNDNSIEGEKSMFLNIFTIVFIVLFFGVVTMYAIEKKKYKHQAKKISKLEYLKSKLYAKDQFINKHLSPLFDLAYWRLETDKEKLFVSKELLANFVG</sequence>
<gene>
    <name evidence="2" type="ORF">SMGD1_2766</name>
</gene>
<keyword evidence="1" id="KW-0472">Membrane</keyword>
<dbReference type="PANTHER" id="PTHR35271">
    <property type="entry name" value="ABC TRANSPORTER, SUBSTRATE-BINDING LIPOPROTEIN-RELATED"/>
    <property type="match status" value="1"/>
</dbReference>
<accession>B6BJP2</accession>
<keyword evidence="1" id="KW-0812">Transmembrane</keyword>
<proteinExistence type="predicted"/>
<reference evidence="2 3" key="1">
    <citation type="journal article" date="2012" name="Proc. Natl. Acad. Sci. U.S.A.">
        <title>Genome and physiology of a model Epsilonproteobacterium responsible for sulfide detoxification in marine oxygen depletion zones.</title>
        <authorList>
            <person name="Grote J."/>
            <person name="Schott T."/>
            <person name="Bruckner C.G."/>
            <person name="Glockner F.O."/>
            <person name="Jost G."/>
            <person name="Teeling H."/>
            <person name="Labrenz M."/>
            <person name="Jurgens K."/>
        </authorList>
    </citation>
    <scope>NUCLEOTIDE SEQUENCE [LARGE SCALE GENOMIC DNA]</scope>
    <source>
        <strain evidence="2 3">GD1</strain>
    </source>
</reference>
<evidence type="ECO:0000313" key="3">
    <source>
        <dbReference type="Proteomes" id="UP000006431"/>
    </source>
</evidence>
<dbReference type="RefSeq" id="WP_008337277.1">
    <property type="nucleotide sequence ID" value="NZ_AFRZ01000001.1"/>
</dbReference>
<dbReference type="HOGENOM" id="CLU_647086_0_0_7"/>
<dbReference type="OrthoDB" id="9813024at2"/>
<dbReference type="PATRIC" id="fig|929558.5.peg.2756"/>
<dbReference type="AlphaFoldDB" id="B6BJP2"/>
<dbReference type="Gene3D" id="3.40.50.2300">
    <property type="match status" value="2"/>
</dbReference>
<comment type="caution">
    <text evidence="2">The sequence shown here is derived from an EMBL/GenBank/DDBJ whole genome shotgun (WGS) entry which is preliminary data.</text>
</comment>
<keyword evidence="1" id="KW-1133">Transmembrane helix</keyword>
<dbReference type="InterPro" id="IPR007487">
    <property type="entry name" value="ABC_transpt-TYRBP-like"/>
</dbReference>
<dbReference type="eggNOG" id="COG2984">
    <property type="taxonomic scope" value="Bacteria"/>
</dbReference>
<evidence type="ECO:0000256" key="1">
    <source>
        <dbReference type="SAM" id="Phobius"/>
    </source>
</evidence>
<dbReference type="EMBL" id="AFRZ01000001">
    <property type="protein sequence ID" value="EHP31288.1"/>
    <property type="molecule type" value="Genomic_DNA"/>
</dbReference>
<protein>
    <submittedName>
        <fullName evidence="2">Putative diguanylate cyclase/phosphodiesterase</fullName>
    </submittedName>
</protein>
<dbReference type="Proteomes" id="UP000006431">
    <property type="component" value="Unassembled WGS sequence"/>
</dbReference>